<name>A0A0F0KC70_9MICO</name>
<keyword evidence="2" id="KW-0238">DNA-binding</keyword>
<dbReference type="InterPro" id="IPR018060">
    <property type="entry name" value="HTH_AraC"/>
</dbReference>
<dbReference type="InterPro" id="IPR050204">
    <property type="entry name" value="AraC_XylS_family_regulators"/>
</dbReference>
<dbReference type="PATRIC" id="fig|104336.4.peg.2895"/>
<evidence type="ECO:0000259" key="4">
    <source>
        <dbReference type="PROSITE" id="PS01124"/>
    </source>
</evidence>
<accession>A0A0F0KC70</accession>
<evidence type="ECO:0000256" key="1">
    <source>
        <dbReference type="ARBA" id="ARBA00023015"/>
    </source>
</evidence>
<feature type="domain" description="HTH araC/xylS-type" evidence="4">
    <location>
        <begin position="207"/>
        <end position="306"/>
    </location>
</feature>
<sequence length="309" mass="34536">MRLRTDDATRVESTWKQYVPSAVLHDVDRQRFFFDWHSADLTGASVVRYDLAAEVRSTVQPENQFLVCRIEGPAVRIRSDRADLDASRPWISDGARVHSHWERGARVSAVVFEPTSLQRLARTISGDDTLSLHASDLSPRSASLAAAWDRMFTYLERSLAELDDHDELLRAELDRHAAAATLATFSIAGAPRRQRSAQTSPAPVTVRRALEFIAENAHRPITVDDVATAVHISTRGLQYAFRRALDTTPAERLRQARLDGAHRELRSGAPSTVSAVARRWGFSHPSRFATAYRESFGMLPSQTVAMHGR</sequence>
<reference evidence="5 6" key="1">
    <citation type="submission" date="2015-02" db="EMBL/GenBank/DDBJ databases">
        <title>Draft genome sequences of ten Microbacterium spp. with emphasis on heavy metal contaminated environments.</title>
        <authorList>
            <person name="Corretto E."/>
        </authorList>
    </citation>
    <scope>NUCLEOTIDE SEQUENCE [LARGE SCALE GENOMIC DNA]</scope>
    <source>
        <strain evidence="5 6">DSM 12966</strain>
    </source>
</reference>
<dbReference type="AlphaFoldDB" id="A0A0F0KC70"/>
<dbReference type="GO" id="GO:0043565">
    <property type="term" value="F:sequence-specific DNA binding"/>
    <property type="evidence" value="ECO:0007669"/>
    <property type="project" value="InterPro"/>
</dbReference>
<dbReference type="PROSITE" id="PS00041">
    <property type="entry name" value="HTH_ARAC_FAMILY_1"/>
    <property type="match status" value="1"/>
</dbReference>
<organism evidence="5 6">
    <name type="scientific">Microbacterium foliorum</name>
    <dbReference type="NCBI Taxonomy" id="104336"/>
    <lineage>
        <taxon>Bacteria</taxon>
        <taxon>Bacillati</taxon>
        <taxon>Actinomycetota</taxon>
        <taxon>Actinomycetes</taxon>
        <taxon>Micrococcales</taxon>
        <taxon>Microbacteriaceae</taxon>
        <taxon>Microbacterium</taxon>
    </lineage>
</organism>
<dbReference type="GeneID" id="94444321"/>
<evidence type="ECO:0000256" key="2">
    <source>
        <dbReference type="ARBA" id="ARBA00023125"/>
    </source>
</evidence>
<dbReference type="PROSITE" id="PS01124">
    <property type="entry name" value="HTH_ARAC_FAMILY_2"/>
    <property type="match status" value="1"/>
</dbReference>
<dbReference type="InterPro" id="IPR018062">
    <property type="entry name" value="HTH_AraC-typ_CS"/>
</dbReference>
<keyword evidence="6" id="KW-1185">Reference proteome</keyword>
<evidence type="ECO:0000313" key="6">
    <source>
        <dbReference type="Proteomes" id="UP000033572"/>
    </source>
</evidence>
<dbReference type="Gene3D" id="1.10.10.60">
    <property type="entry name" value="Homeodomain-like"/>
    <property type="match status" value="1"/>
</dbReference>
<dbReference type="Pfam" id="PF12833">
    <property type="entry name" value="HTH_18"/>
    <property type="match status" value="1"/>
</dbReference>
<dbReference type="InterPro" id="IPR009057">
    <property type="entry name" value="Homeodomain-like_sf"/>
</dbReference>
<dbReference type="PANTHER" id="PTHR46796">
    <property type="entry name" value="HTH-TYPE TRANSCRIPTIONAL ACTIVATOR RHAS-RELATED"/>
    <property type="match status" value="1"/>
</dbReference>
<keyword evidence="3" id="KW-0804">Transcription</keyword>
<gene>
    <name evidence="5" type="primary">melR</name>
    <name evidence="5" type="ORF">RN50_02854</name>
</gene>
<dbReference type="Proteomes" id="UP000033572">
    <property type="component" value="Unassembled WGS sequence"/>
</dbReference>
<evidence type="ECO:0000256" key="3">
    <source>
        <dbReference type="ARBA" id="ARBA00023163"/>
    </source>
</evidence>
<dbReference type="KEGG" id="mfol:DXT68_07955"/>
<dbReference type="SMART" id="SM00342">
    <property type="entry name" value="HTH_ARAC"/>
    <property type="match status" value="1"/>
</dbReference>
<proteinExistence type="predicted"/>
<evidence type="ECO:0000313" key="5">
    <source>
        <dbReference type="EMBL" id="KJL17755.1"/>
    </source>
</evidence>
<dbReference type="EMBL" id="JYIU01000046">
    <property type="protein sequence ID" value="KJL17755.1"/>
    <property type="molecule type" value="Genomic_DNA"/>
</dbReference>
<comment type="caution">
    <text evidence="5">The sequence shown here is derived from an EMBL/GenBank/DDBJ whole genome shotgun (WGS) entry which is preliminary data.</text>
</comment>
<dbReference type="RefSeq" id="WP_045255169.1">
    <property type="nucleotide sequence ID" value="NZ_CAKKLS010000052.1"/>
</dbReference>
<keyword evidence="1" id="KW-0805">Transcription regulation</keyword>
<dbReference type="PANTHER" id="PTHR46796:SF12">
    <property type="entry name" value="HTH-TYPE DNA-BINDING TRANSCRIPTIONAL ACTIVATOR EUTR"/>
    <property type="match status" value="1"/>
</dbReference>
<dbReference type="SUPFAM" id="SSF46689">
    <property type="entry name" value="Homeodomain-like"/>
    <property type="match status" value="2"/>
</dbReference>
<protein>
    <submittedName>
        <fullName evidence="5">Melibiose operon regulatory protein</fullName>
    </submittedName>
</protein>
<dbReference type="GO" id="GO:0003700">
    <property type="term" value="F:DNA-binding transcription factor activity"/>
    <property type="evidence" value="ECO:0007669"/>
    <property type="project" value="InterPro"/>
</dbReference>